<sequence>SFCEDEGISIRPNTDNFGLDGICDLLPGVPSVGPGKDKLLMGPLVKHLCARGYTPGVDLFGYAYDWRQIIWGDTIQQGLHSLVEKVTRDTGLPVVLIGHSMGGQVSKWYLKDHAQNVRLYVSLASPHAAMPYLGYRSLISGYNLGQPGFVLTNASIHQIQSNMASVYSLLPHPSHPLPAPMPAVYMWVNRTPESLSSEEFERARQERIETDMNDGHKEKSQVVGRRVKHGHLQRTVAKTGGSLPMSHLVTPPVDGGEGCRVAVRDMVGVSDFRRVSPKKTQLREWYKDNAAMLRETCDLVEYSTLSVSEGGWDRGVTERAPDTQGSLSHRQVSSRRLNRKVASALAGVKQSNEASATTLQHFVSETPIDRREPFQSLIGDITPPGVEGYLGFRHDIMQETTEAWEGVVSGDLATAMASSGCLYINVTGYGLATPWSMLYPCPVRVTSDGKVCREDLLSAEPLQLTVDGDGMVPAVSAEADGGLPRWKEYRVKGHHIHLCHNKALLRWLGDALEELGSMPRHDV</sequence>
<comment type="caution">
    <text evidence="1">The sequence shown here is derived from an EMBL/GenBank/DDBJ whole genome shotgun (WGS) entry which is preliminary data.</text>
</comment>
<dbReference type="Proteomes" id="UP000265618">
    <property type="component" value="Unassembled WGS sequence"/>
</dbReference>
<protein>
    <submittedName>
        <fullName evidence="1">Lecithin:cholesterol/ phospholipid:diacylglycerol acyltransferase</fullName>
    </submittedName>
</protein>
<gene>
    <name evidence="1" type="ORF">KIPB_010433</name>
</gene>
<keyword evidence="1" id="KW-0808">Transferase</keyword>
<keyword evidence="1" id="KW-0012">Acyltransferase</keyword>
<evidence type="ECO:0000313" key="2">
    <source>
        <dbReference type="Proteomes" id="UP000265618"/>
    </source>
</evidence>
<dbReference type="EMBL" id="BDIP01003879">
    <property type="protein sequence ID" value="GIQ88228.1"/>
    <property type="molecule type" value="Genomic_DNA"/>
</dbReference>
<dbReference type="GO" id="GO:0008374">
    <property type="term" value="F:O-acyltransferase activity"/>
    <property type="evidence" value="ECO:0007669"/>
    <property type="project" value="InterPro"/>
</dbReference>
<proteinExistence type="predicted"/>
<dbReference type="Gene3D" id="3.40.50.1820">
    <property type="entry name" value="alpha/beta hydrolase"/>
    <property type="match status" value="1"/>
</dbReference>
<feature type="non-terminal residue" evidence="1">
    <location>
        <position position="1"/>
    </location>
</feature>
<organism evidence="1 2">
    <name type="scientific">Kipferlia bialata</name>
    <dbReference type="NCBI Taxonomy" id="797122"/>
    <lineage>
        <taxon>Eukaryota</taxon>
        <taxon>Metamonada</taxon>
        <taxon>Carpediemonas-like organisms</taxon>
        <taxon>Kipferlia</taxon>
    </lineage>
</organism>
<dbReference type="AlphaFoldDB" id="A0A9K3GMJ2"/>
<reference evidence="1 2" key="1">
    <citation type="journal article" date="2018" name="PLoS ONE">
        <title>The draft genome of Kipferlia bialata reveals reductive genome evolution in fornicate parasites.</title>
        <authorList>
            <person name="Tanifuji G."/>
            <person name="Takabayashi S."/>
            <person name="Kume K."/>
            <person name="Takagi M."/>
            <person name="Nakayama T."/>
            <person name="Kamikawa R."/>
            <person name="Inagaki Y."/>
            <person name="Hashimoto T."/>
        </authorList>
    </citation>
    <scope>NUCLEOTIDE SEQUENCE [LARGE SCALE GENOMIC DNA]</scope>
    <source>
        <strain evidence="1">NY0173</strain>
    </source>
</reference>
<dbReference type="InterPro" id="IPR003386">
    <property type="entry name" value="LACT/PDAT_acylTrfase"/>
</dbReference>
<dbReference type="Pfam" id="PF02450">
    <property type="entry name" value="LCAT"/>
    <property type="match status" value="1"/>
</dbReference>
<evidence type="ECO:0000313" key="1">
    <source>
        <dbReference type="EMBL" id="GIQ88228.1"/>
    </source>
</evidence>
<dbReference type="SUPFAM" id="SSF53474">
    <property type="entry name" value="alpha/beta-Hydrolases"/>
    <property type="match status" value="1"/>
</dbReference>
<accession>A0A9K3GMJ2</accession>
<dbReference type="GO" id="GO:0006629">
    <property type="term" value="P:lipid metabolic process"/>
    <property type="evidence" value="ECO:0007669"/>
    <property type="project" value="InterPro"/>
</dbReference>
<dbReference type="PANTHER" id="PTHR11440">
    <property type="entry name" value="LECITHIN-CHOLESTEROL ACYLTRANSFERASE-RELATED"/>
    <property type="match status" value="1"/>
</dbReference>
<keyword evidence="2" id="KW-1185">Reference proteome</keyword>
<dbReference type="OrthoDB" id="190846at2759"/>
<dbReference type="InterPro" id="IPR029058">
    <property type="entry name" value="AB_hydrolase_fold"/>
</dbReference>
<name>A0A9K3GMJ2_9EUKA</name>